<sequence>MNFLKEYPDIETLMRIGGDISVPHVNGHIHTPYSFSSFDNIAQIFELANDEEVEVLGINDFFVSDGYNEFYNYAVKNGVFPLFNVEFIGLIQELQRRNVTINDPNNPGRIYFSGKGLNYPYRVSEESKKFLDDLIAESQKQVAKMIEKVNYLLQSIYPDMSLTYEEVKKKYAKELVRERHIAKAIRILVEENYPQKSGKMMFYTELFDVEPKSNPEDIAAIENEIRGKLLKAGGSAFIPESPASFPPVERISEYILDAGGIPCYPVLLDDRKGNLITGFERDWKVMDEQFKAMNVHMIELIPSRNSVQKLREFIKYFTRLGYVISLGSEHNTPGVFPLEVKVDGEDILPDDLKKVSYDGACVIAAHQYLKTNGEEGFVTTNGNRTERSIADLITLGNAVVKEMIA</sequence>
<evidence type="ECO:0000313" key="3">
    <source>
        <dbReference type="Proteomes" id="UP000474630"/>
    </source>
</evidence>
<reference evidence="2 3" key="1">
    <citation type="submission" date="2020-02" db="EMBL/GenBank/DDBJ databases">
        <title>Genome sequencing for Draconibacterium sp. strain M1.</title>
        <authorList>
            <person name="Park S.-J."/>
        </authorList>
    </citation>
    <scope>NUCLEOTIDE SEQUENCE [LARGE SCALE GENOMIC DNA]</scope>
    <source>
        <strain evidence="2 3">M1</strain>
    </source>
</reference>
<keyword evidence="3" id="KW-1185">Reference proteome</keyword>
<dbReference type="InterPro" id="IPR016195">
    <property type="entry name" value="Pol/histidinol_Pase-like"/>
</dbReference>
<dbReference type="GO" id="GO:0003824">
    <property type="term" value="F:catalytic activity"/>
    <property type="evidence" value="ECO:0007669"/>
    <property type="project" value="InterPro"/>
</dbReference>
<dbReference type="EMBL" id="CP048409">
    <property type="protein sequence ID" value="QIA07642.1"/>
    <property type="molecule type" value="Genomic_DNA"/>
</dbReference>
<accession>A0A6C0RCM0</accession>
<dbReference type="RefSeq" id="WP_163345563.1">
    <property type="nucleotide sequence ID" value="NZ_CP048409.1"/>
</dbReference>
<dbReference type="Gene3D" id="1.10.150.650">
    <property type="match status" value="1"/>
</dbReference>
<dbReference type="Gene3D" id="3.20.20.140">
    <property type="entry name" value="Metal-dependent hydrolases"/>
    <property type="match status" value="1"/>
</dbReference>
<dbReference type="Pfam" id="PF02811">
    <property type="entry name" value="PHP"/>
    <property type="match status" value="1"/>
</dbReference>
<evidence type="ECO:0000313" key="2">
    <source>
        <dbReference type="EMBL" id="QIA07642.1"/>
    </source>
</evidence>
<name>A0A6C0RCM0_9BACT</name>
<protein>
    <recommendedName>
        <fullName evidence="1">PHP domain-containing protein</fullName>
    </recommendedName>
</protein>
<evidence type="ECO:0000259" key="1">
    <source>
        <dbReference type="Pfam" id="PF02811"/>
    </source>
</evidence>
<dbReference type="AlphaFoldDB" id="A0A6C0RCM0"/>
<dbReference type="InterPro" id="IPR004013">
    <property type="entry name" value="PHP_dom"/>
</dbReference>
<dbReference type="Proteomes" id="UP000474630">
    <property type="component" value="Chromosome"/>
</dbReference>
<proteinExistence type="predicted"/>
<dbReference type="KEGG" id="drc:G0Q07_07840"/>
<gene>
    <name evidence="2" type="ORF">G0Q07_07840</name>
</gene>
<feature type="domain" description="PHP" evidence="1">
    <location>
        <begin position="28"/>
        <end position="151"/>
    </location>
</feature>
<organism evidence="2 3">
    <name type="scientific">Draconibacterium halophilum</name>
    <dbReference type="NCBI Taxonomy" id="2706887"/>
    <lineage>
        <taxon>Bacteria</taxon>
        <taxon>Pseudomonadati</taxon>
        <taxon>Bacteroidota</taxon>
        <taxon>Bacteroidia</taxon>
        <taxon>Marinilabiliales</taxon>
        <taxon>Prolixibacteraceae</taxon>
        <taxon>Draconibacterium</taxon>
    </lineage>
</organism>
<dbReference type="SUPFAM" id="SSF89550">
    <property type="entry name" value="PHP domain-like"/>
    <property type="match status" value="1"/>
</dbReference>